<dbReference type="Pfam" id="PF13426">
    <property type="entry name" value="PAS_9"/>
    <property type="match status" value="2"/>
</dbReference>
<dbReference type="RefSeq" id="WP_146947006.1">
    <property type="nucleotide sequence ID" value="NZ_BJYV01000001.1"/>
</dbReference>
<dbReference type="Gene3D" id="3.30.450.20">
    <property type="entry name" value="PAS domain"/>
    <property type="match status" value="7"/>
</dbReference>
<evidence type="ECO:0000259" key="9">
    <source>
        <dbReference type="PROSITE" id="PS50113"/>
    </source>
</evidence>
<dbReference type="SMART" id="SM00086">
    <property type="entry name" value="PAC"/>
    <property type="match status" value="6"/>
</dbReference>
<proteinExistence type="predicted"/>
<sequence length="1372" mass="158897">MNNFYAQKVLIIVGNLDEYMLFEEKFGEIGIDKSQLSWVKSIEQITSKNFDLVIFDLNSPVTNRTETLAKIKLKLGQITILVLTTNSESDFAIELLKEGIQDVLVKGKFDKIQLYKSLSVAKEKQEFKQRLLKAEKQIDQILPNTNENWYDLLFSQHPTPKFLCREDDLLILKANLEAEKLLTLSGKTIEYIDELFEETKKEIFDIVLSDKQTHNSYSFQTRINNPSNSGLDILIQVTLQHIIAEKENLLLFACLDITELETTKSTLKNYINKYQWMLKAANYAVWEYDLENNKVIWGDNYSALFGYNLIKTEKLDAWKNAIHSDERNKIIHCFNEAVLEKKKMWQASYRYLKEDGSYAQVYDQCTFVFNDQGNAIRAFGVIQDVTKQNEREHQLNLMEKVVESANDPILVTEAEAKDSLGPRIIFVNDAFLKQTGYSREEILGKSPRILQGPKSNRKELNRLKIAMKNWQPCQIKTINYKKDGSEFWVEFSVAPIADENGSFTNWISIYREITKRVKDSEIKEVFQRMSIAVNQPKDLEGKFEALLRVILNYTNLKIAEGWIMNIDNSRLNKAASSTKAFDFDNVSELKAISKEVEIGIDLPGTVWERGEIIIWEDLENHPEFAQNKSMLKYGLKTAVGIPIYHDNTMVGVITLFSQESITQVKYHLKFFEKINLGLGAELKRMKTEDELKSIFDLTPNLLFVIDSNGIIKKGNLQTAITLDCFSVDLTGKSFREMVPEDYQSKFDDLLINIDKKRSIVEIDIPILIKDQLIWINLTASLLPSGFFIYCVGKDISHQKNLEDLLKRAHQIVRMGTWEMNLVNNKVYWSPMVKVIHELDEQFEPDLHKAIAFYKEGYSKDLVQEKVALAMKGEINDFDIDVELVTSKGVELWVRVQAESEWINGKMFRIYGSVQDITERKNIESELAEANIRYDLAYRGNNMGIWDWNIKDDVLTWDDNMKILYGLEKDTVVNAFQFWKKGLHPDDLEEQNNLVQKIMAGQNDYNTKFRIVRPVSGEIRYIKAMGYVVRNKTGEPIRIVGINYDVTEEVISKIELQKANHEIEDILGSITDGFFSVDKDWIVTYWNNAAEKILQKPREKIVGENLGDIYQDALHLAFFTEFSISMDKKEERFFVEFYPTIGIWLECSTFPKENGIVVYLKNITARIEQQQNLAEVRLLQEHVINSTEDLIWAMDDQYKLIIANNAFLKEMLLITGIDCKLGEHLINFSEEKIFNFWTEIFSKVFKGEQQNITFEAKGKLSSPKTFQIGMYPIIDKQSGEDKITGAACFCRDITDKVNHIKAIEKQNEKLRDIAWRQSHIVRAPVARIMGLVNLQKNMNYSGEKLEEILNYIMDSTEELDQIIRDISKRSYNQ</sequence>
<dbReference type="SUPFAM" id="SSF52172">
    <property type="entry name" value="CheY-like"/>
    <property type="match status" value="1"/>
</dbReference>
<dbReference type="InterPro" id="IPR052162">
    <property type="entry name" value="Sensor_kinase/Photoreceptor"/>
</dbReference>
<gene>
    <name evidence="10" type="ORF">CQA01_05320</name>
</gene>
<dbReference type="Pfam" id="PF01590">
    <property type="entry name" value="GAF"/>
    <property type="match status" value="1"/>
</dbReference>
<dbReference type="PROSITE" id="PS50113">
    <property type="entry name" value="PAC"/>
    <property type="match status" value="4"/>
</dbReference>
<dbReference type="InterPro" id="IPR036097">
    <property type="entry name" value="HisK_dim/P_sf"/>
</dbReference>
<dbReference type="SUPFAM" id="SSF47384">
    <property type="entry name" value="Homodimeric domain of signal transducing histidine kinase"/>
    <property type="match status" value="1"/>
</dbReference>
<protein>
    <recommendedName>
        <fullName evidence="2">histidine kinase</fullName>
        <ecNumber evidence="2">2.7.13.3</ecNumber>
    </recommendedName>
</protein>
<dbReference type="InterPro" id="IPR013767">
    <property type="entry name" value="PAS_fold"/>
</dbReference>
<keyword evidence="4" id="KW-0808">Transferase</keyword>
<feature type="domain" description="PAC" evidence="9">
    <location>
        <begin position="877"/>
        <end position="928"/>
    </location>
</feature>
<dbReference type="CDD" id="cd00156">
    <property type="entry name" value="REC"/>
    <property type="match status" value="1"/>
</dbReference>
<dbReference type="PROSITE" id="PS50112">
    <property type="entry name" value="PAS"/>
    <property type="match status" value="2"/>
</dbReference>
<dbReference type="EMBL" id="BJYV01000001">
    <property type="protein sequence ID" value="GEO19998.1"/>
    <property type="molecule type" value="Genomic_DNA"/>
</dbReference>
<reference evidence="10 11" key="1">
    <citation type="submission" date="2019-07" db="EMBL/GenBank/DDBJ databases">
        <title>Whole genome shotgun sequence of Cyclobacterium qasimii NBRC 106168.</title>
        <authorList>
            <person name="Hosoyama A."/>
            <person name="Uohara A."/>
            <person name="Ohji S."/>
            <person name="Ichikawa N."/>
        </authorList>
    </citation>
    <scope>NUCLEOTIDE SEQUENCE [LARGE SCALE GENOMIC DNA]</scope>
    <source>
        <strain evidence="10 11">NBRC 106168</strain>
    </source>
</reference>
<dbReference type="PROSITE" id="PS50110">
    <property type="entry name" value="RESPONSE_REGULATORY"/>
    <property type="match status" value="1"/>
</dbReference>
<dbReference type="Gene3D" id="2.10.70.100">
    <property type="match status" value="1"/>
</dbReference>
<evidence type="ECO:0000256" key="4">
    <source>
        <dbReference type="ARBA" id="ARBA00022679"/>
    </source>
</evidence>
<dbReference type="Gene3D" id="3.40.50.2300">
    <property type="match status" value="1"/>
</dbReference>
<evidence type="ECO:0000259" key="7">
    <source>
        <dbReference type="PROSITE" id="PS50110"/>
    </source>
</evidence>
<feature type="domain" description="Response regulatory" evidence="7">
    <location>
        <begin position="8"/>
        <end position="121"/>
    </location>
</feature>
<evidence type="ECO:0000256" key="2">
    <source>
        <dbReference type="ARBA" id="ARBA00012438"/>
    </source>
</evidence>
<comment type="catalytic activity">
    <reaction evidence="1">
        <text>ATP + protein L-histidine = ADP + protein N-phospho-L-histidine.</text>
        <dbReference type="EC" id="2.7.13.3"/>
    </reaction>
</comment>
<evidence type="ECO:0000256" key="3">
    <source>
        <dbReference type="ARBA" id="ARBA00022553"/>
    </source>
</evidence>
<dbReference type="InterPro" id="IPR013655">
    <property type="entry name" value="PAS_fold_3"/>
</dbReference>
<dbReference type="Proteomes" id="UP000321301">
    <property type="component" value="Unassembled WGS sequence"/>
</dbReference>
<dbReference type="SUPFAM" id="SSF55781">
    <property type="entry name" value="GAF domain-like"/>
    <property type="match status" value="1"/>
</dbReference>
<dbReference type="InterPro" id="IPR011006">
    <property type="entry name" value="CheY-like_superfamily"/>
</dbReference>
<dbReference type="GO" id="GO:0006355">
    <property type="term" value="P:regulation of DNA-templated transcription"/>
    <property type="evidence" value="ECO:0007669"/>
    <property type="project" value="InterPro"/>
</dbReference>
<feature type="domain" description="PAS" evidence="8">
    <location>
        <begin position="394"/>
        <end position="470"/>
    </location>
</feature>
<keyword evidence="3 6" id="KW-0597">Phosphoprotein</keyword>
<dbReference type="InterPro" id="IPR000014">
    <property type="entry name" value="PAS"/>
</dbReference>
<feature type="domain" description="PAC" evidence="9">
    <location>
        <begin position="471"/>
        <end position="525"/>
    </location>
</feature>
<dbReference type="SUPFAM" id="SSF55785">
    <property type="entry name" value="PYP-like sensor domain (PAS domain)"/>
    <property type="match status" value="7"/>
</dbReference>
<dbReference type="InterPro" id="IPR003018">
    <property type="entry name" value="GAF"/>
</dbReference>
<feature type="domain" description="PAC" evidence="9">
    <location>
        <begin position="1004"/>
        <end position="1057"/>
    </location>
</feature>
<dbReference type="PANTHER" id="PTHR43304:SF1">
    <property type="entry name" value="PAC DOMAIN-CONTAINING PROTEIN"/>
    <property type="match status" value="1"/>
</dbReference>
<dbReference type="Pfam" id="PF00072">
    <property type="entry name" value="Response_reg"/>
    <property type="match status" value="1"/>
</dbReference>
<feature type="domain" description="PAC" evidence="9">
    <location>
        <begin position="345"/>
        <end position="397"/>
    </location>
</feature>
<dbReference type="InterPro" id="IPR001789">
    <property type="entry name" value="Sig_transdc_resp-reg_receiver"/>
</dbReference>
<evidence type="ECO:0000313" key="11">
    <source>
        <dbReference type="Proteomes" id="UP000321301"/>
    </source>
</evidence>
<dbReference type="EC" id="2.7.13.3" evidence="2"/>
<dbReference type="InterPro" id="IPR000700">
    <property type="entry name" value="PAS-assoc_C"/>
</dbReference>
<feature type="domain" description="PAS" evidence="8">
    <location>
        <begin position="1058"/>
        <end position="1114"/>
    </location>
</feature>
<evidence type="ECO:0000256" key="5">
    <source>
        <dbReference type="ARBA" id="ARBA00022777"/>
    </source>
</evidence>
<dbReference type="Gene3D" id="3.30.450.40">
    <property type="match status" value="1"/>
</dbReference>
<accession>A0A512C706</accession>
<dbReference type="PANTHER" id="PTHR43304">
    <property type="entry name" value="PHYTOCHROME-LIKE PROTEIN CPH1"/>
    <property type="match status" value="1"/>
</dbReference>
<dbReference type="NCBIfam" id="TIGR00229">
    <property type="entry name" value="sensory_box"/>
    <property type="match status" value="3"/>
</dbReference>
<organism evidence="10 11">
    <name type="scientific">Cyclobacterium qasimii</name>
    <dbReference type="NCBI Taxonomy" id="1350429"/>
    <lineage>
        <taxon>Bacteria</taxon>
        <taxon>Pseudomonadati</taxon>
        <taxon>Bacteroidota</taxon>
        <taxon>Cytophagia</taxon>
        <taxon>Cytophagales</taxon>
        <taxon>Cyclobacteriaceae</taxon>
        <taxon>Cyclobacterium</taxon>
    </lineage>
</organism>
<evidence type="ECO:0000313" key="10">
    <source>
        <dbReference type="EMBL" id="GEO19998.1"/>
    </source>
</evidence>
<dbReference type="Pfam" id="PF08447">
    <property type="entry name" value="PAS_3"/>
    <property type="match status" value="2"/>
</dbReference>
<dbReference type="Pfam" id="PF00989">
    <property type="entry name" value="PAS"/>
    <property type="match status" value="1"/>
</dbReference>
<dbReference type="InterPro" id="IPR001610">
    <property type="entry name" value="PAC"/>
</dbReference>
<dbReference type="CDD" id="cd00130">
    <property type="entry name" value="PAS"/>
    <property type="match status" value="3"/>
</dbReference>
<dbReference type="InterPro" id="IPR029016">
    <property type="entry name" value="GAF-like_dom_sf"/>
</dbReference>
<keyword evidence="5" id="KW-0418">Kinase</keyword>
<name>A0A512C706_9BACT</name>
<evidence type="ECO:0000256" key="1">
    <source>
        <dbReference type="ARBA" id="ARBA00000085"/>
    </source>
</evidence>
<evidence type="ECO:0000259" key="8">
    <source>
        <dbReference type="PROSITE" id="PS50112"/>
    </source>
</evidence>
<dbReference type="InterPro" id="IPR035965">
    <property type="entry name" value="PAS-like_dom_sf"/>
</dbReference>
<comment type="caution">
    <text evidence="10">The sequence shown here is derived from an EMBL/GenBank/DDBJ whole genome shotgun (WGS) entry which is preliminary data.</text>
</comment>
<evidence type="ECO:0000256" key="6">
    <source>
        <dbReference type="PROSITE-ProRule" id="PRU00169"/>
    </source>
</evidence>
<dbReference type="GO" id="GO:0000155">
    <property type="term" value="F:phosphorelay sensor kinase activity"/>
    <property type="evidence" value="ECO:0007669"/>
    <property type="project" value="InterPro"/>
</dbReference>
<dbReference type="SMART" id="SM00091">
    <property type="entry name" value="PAS"/>
    <property type="match status" value="5"/>
</dbReference>
<feature type="modified residue" description="4-aspartylphosphate" evidence="6">
    <location>
        <position position="56"/>
    </location>
</feature>
<keyword evidence="11" id="KW-1185">Reference proteome</keyword>